<proteinExistence type="predicted"/>
<dbReference type="EMBL" id="CH476621">
    <property type="protein sequence ID" value="EDN90686.1"/>
    <property type="molecule type" value="Genomic_DNA"/>
</dbReference>
<keyword evidence="2" id="KW-1185">Reference proteome</keyword>
<dbReference type="GeneID" id="5494671"/>
<dbReference type="Proteomes" id="UP000001312">
    <property type="component" value="Unassembled WGS sequence"/>
</dbReference>
<dbReference type="KEGG" id="ssl:SS1G_00086"/>
<evidence type="ECO:0000313" key="1">
    <source>
        <dbReference type="EMBL" id="EDN90686.1"/>
    </source>
</evidence>
<evidence type="ECO:0000313" key="2">
    <source>
        <dbReference type="Proteomes" id="UP000001312"/>
    </source>
</evidence>
<sequence>MVVIKEYRRKLPQMRQQSLSCNWNKKYQLLMVATRLAMNITQSLVNARSGLV</sequence>
<protein>
    <submittedName>
        <fullName evidence="1">Uncharacterized protein</fullName>
    </submittedName>
</protein>
<dbReference type="HOGENOM" id="CLU_3088665_0_0_1"/>
<organism evidence="1 2">
    <name type="scientific">Sclerotinia sclerotiorum (strain ATCC 18683 / 1980 / Ss-1)</name>
    <name type="common">White mold</name>
    <name type="synonym">Whetzelinia sclerotiorum</name>
    <dbReference type="NCBI Taxonomy" id="665079"/>
    <lineage>
        <taxon>Eukaryota</taxon>
        <taxon>Fungi</taxon>
        <taxon>Dikarya</taxon>
        <taxon>Ascomycota</taxon>
        <taxon>Pezizomycotina</taxon>
        <taxon>Leotiomycetes</taxon>
        <taxon>Helotiales</taxon>
        <taxon>Sclerotiniaceae</taxon>
        <taxon>Sclerotinia</taxon>
    </lineage>
</organism>
<name>A7E464_SCLS1</name>
<gene>
    <name evidence="1" type="ORF">SS1G_00086</name>
</gene>
<reference evidence="2" key="1">
    <citation type="journal article" date="2011" name="PLoS Genet.">
        <title>Genomic analysis of the necrotrophic fungal pathogens Sclerotinia sclerotiorum and Botrytis cinerea.</title>
        <authorList>
            <person name="Amselem J."/>
            <person name="Cuomo C.A."/>
            <person name="van Kan J.A."/>
            <person name="Viaud M."/>
            <person name="Benito E.P."/>
            <person name="Couloux A."/>
            <person name="Coutinho P.M."/>
            <person name="de Vries R.P."/>
            <person name="Dyer P.S."/>
            <person name="Fillinger S."/>
            <person name="Fournier E."/>
            <person name="Gout L."/>
            <person name="Hahn M."/>
            <person name="Kohn L."/>
            <person name="Lapalu N."/>
            <person name="Plummer K.M."/>
            <person name="Pradier J.M."/>
            <person name="Quevillon E."/>
            <person name="Sharon A."/>
            <person name="Simon A."/>
            <person name="ten Have A."/>
            <person name="Tudzynski B."/>
            <person name="Tudzynski P."/>
            <person name="Wincker P."/>
            <person name="Andrew M."/>
            <person name="Anthouard V."/>
            <person name="Beever R.E."/>
            <person name="Beffa R."/>
            <person name="Benoit I."/>
            <person name="Bouzid O."/>
            <person name="Brault B."/>
            <person name="Chen Z."/>
            <person name="Choquer M."/>
            <person name="Collemare J."/>
            <person name="Cotton P."/>
            <person name="Danchin E.G."/>
            <person name="Da Silva C."/>
            <person name="Gautier A."/>
            <person name="Giraud C."/>
            <person name="Giraud T."/>
            <person name="Gonzalez C."/>
            <person name="Grossetete S."/>
            <person name="Guldener U."/>
            <person name="Henrissat B."/>
            <person name="Howlett B.J."/>
            <person name="Kodira C."/>
            <person name="Kretschmer M."/>
            <person name="Lappartient A."/>
            <person name="Leroch M."/>
            <person name="Levis C."/>
            <person name="Mauceli E."/>
            <person name="Neuveglise C."/>
            <person name="Oeser B."/>
            <person name="Pearson M."/>
            <person name="Poulain J."/>
            <person name="Poussereau N."/>
            <person name="Quesneville H."/>
            <person name="Rascle C."/>
            <person name="Schumacher J."/>
            <person name="Segurens B."/>
            <person name="Sexton A."/>
            <person name="Silva E."/>
            <person name="Sirven C."/>
            <person name="Soanes D.M."/>
            <person name="Talbot N.J."/>
            <person name="Templeton M."/>
            <person name="Yandava C."/>
            <person name="Yarden O."/>
            <person name="Zeng Q."/>
            <person name="Rollins J.A."/>
            <person name="Lebrun M.H."/>
            <person name="Dickman M."/>
        </authorList>
    </citation>
    <scope>NUCLEOTIDE SEQUENCE [LARGE SCALE GENOMIC DNA]</scope>
    <source>
        <strain evidence="2">ATCC 18683 / 1980 / Ss-1</strain>
    </source>
</reference>
<dbReference type="InParanoid" id="A7E464"/>
<dbReference type="RefSeq" id="XP_001598000.1">
    <property type="nucleotide sequence ID" value="XM_001597950.1"/>
</dbReference>
<accession>A7E464</accession>
<dbReference type="AlphaFoldDB" id="A7E464"/>